<dbReference type="PANTHER" id="PTHR43765:SF2">
    <property type="entry name" value="2-DEHYDROPANTOATE 2-REDUCTASE"/>
    <property type="match status" value="1"/>
</dbReference>
<feature type="domain" description="Ketopantoate reductase N-terminal" evidence="11">
    <location>
        <begin position="5"/>
        <end position="140"/>
    </location>
</feature>
<dbReference type="KEGG" id="elux:BTN50_1831"/>
<evidence type="ECO:0000256" key="2">
    <source>
        <dbReference type="ARBA" id="ARBA00007870"/>
    </source>
</evidence>
<evidence type="ECO:0000313" key="14">
    <source>
        <dbReference type="Proteomes" id="UP000218160"/>
    </source>
</evidence>
<dbReference type="RefSeq" id="WP_096619715.1">
    <property type="nucleotide sequence ID" value="NZ_CP020663.1"/>
</dbReference>
<dbReference type="InterPro" id="IPR013752">
    <property type="entry name" value="KPA_reductase"/>
</dbReference>
<dbReference type="GO" id="GO:0050661">
    <property type="term" value="F:NADP binding"/>
    <property type="evidence" value="ECO:0007669"/>
    <property type="project" value="TreeGrafter"/>
</dbReference>
<evidence type="ECO:0000259" key="12">
    <source>
        <dbReference type="Pfam" id="PF08546"/>
    </source>
</evidence>
<comment type="similarity">
    <text evidence="2 10">Belongs to the ketopantoate reductase family.</text>
</comment>
<proteinExistence type="inferred from homology"/>
<dbReference type="InterPro" id="IPR013328">
    <property type="entry name" value="6PGD_dom2"/>
</dbReference>
<evidence type="ECO:0000256" key="5">
    <source>
        <dbReference type="ARBA" id="ARBA00022655"/>
    </source>
</evidence>
<dbReference type="NCBIfam" id="TIGR00745">
    <property type="entry name" value="apbA_panE"/>
    <property type="match status" value="1"/>
</dbReference>
<dbReference type="AlphaFoldDB" id="A0A291BB71"/>
<dbReference type="Pfam" id="PF08546">
    <property type="entry name" value="ApbA_C"/>
    <property type="match status" value="1"/>
</dbReference>
<dbReference type="InterPro" id="IPR003710">
    <property type="entry name" value="ApbA"/>
</dbReference>
<evidence type="ECO:0000256" key="10">
    <source>
        <dbReference type="RuleBase" id="RU362068"/>
    </source>
</evidence>
<evidence type="ECO:0000256" key="9">
    <source>
        <dbReference type="ARBA" id="ARBA00048793"/>
    </source>
</evidence>
<comment type="function">
    <text evidence="10">Catalyzes the NADPH-dependent reduction of ketopantoate into pantoic acid.</text>
</comment>
<evidence type="ECO:0000256" key="7">
    <source>
        <dbReference type="ARBA" id="ARBA00023002"/>
    </source>
</evidence>
<accession>A0A291BB71</accession>
<comment type="catalytic activity">
    <reaction evidence="9 10">
        <text>(R)-pantoate + NADP(+) = 2-dehydropantoate + NADPH + H(+)</text>
        <dbReference type="Rhea" id="RHEA:16233"/>
        <dbReference type="ChEBI" id="CHEBI:11561"/>
        <dbReference type="ChEBI" id="CHEBI:15378"/>
        <dbReference type="ChEBI" id="CHEBI:15980"/>
        <dbReference type="ChEBI" id="CHEBI:57783"/>
        <dbReference type="ChEBI" id="CHEBI:58349"/>
        <dbReference type="EC" id="1.1.1.169"/>
    </reaction>
</comment>
<dbReference type="InterPro" id="IPR050838">
    <property type="entry name" value="Ketopantoate_reductase"/>
</dbReference>
<dbReference type="Proteomes" id="UP000218160">
    <property type="component" value="Chromosome 2"/>
</dbReference>
<evidence type="ECO:0000313" key="13">
    <source>
        <dbReference type="EMBL" id="ATF10252.1"/>
    </source>
</evidence>
<dbReference type="EC" id="1.1.1.169" evidence="3 10"/>
<dbReference type="SUPFAM" id="SSF48179">
    <property type="entry name" value="6-phosphogluconate dehydrogenase C-terminal domain-like"/>
    <property type="match status" value="1"/>
</dbReference>
<evidence type="ECO:0000256" key="8">
    <source>
        <dbReference type="ARBA" id="ARBA00032024"/>
    </source>
</evidence>
<dbReference type="InterPro" id="IPR008927">
    <property type="entry name" value="6-PGluconate_DH-like_C_sf"/>
</dbReference>
<keyword evidence="14" id="KW-1185">Reference proteome</keyword>
<evidence type="ECO:0000256" key="1">
    <source>
        <dbReference type="ARBA" id="ARBA00004994"/>
    </source>
</evidence>
<dbReference type="EMBL" id="CP020663">
    <property type="protein sequence ID" value="ATF10252.1"/>
    <property type="molecule type" value="Genomic_DNA"/>
</dbReference>
<dbReference type="Gene3D" id="3.40.50.720">
    <property type="entry name" value="NAD(P)-binding Rossmann-like Domain"/>
    <property type="match status" value="1"/>
</dbReference>
<reference evidence="14" key="1">
    <citation type="submission" date="2017-04" db="EMBL/GenBank/DDBJ databases">
        <title>Genome evolution of the luminous symbionts of deep sea anglerfish.</title>
        <authorList>
            <person name="Hendry T.A."/>
        </authorList>
    </citation>
    <scope>NUCLEOTIDE SEQUENCE [LARGE SCALE GENOMIC DNA]</scope>
</reference>
<evidence type="ECO:0000256" key="4">
    <source>
        <dbReference type="ARBA" id="ARBA00019465"/>
    </source>
</evidence>
<dbReference type="Gene3D" id="1.10.1040.10">
    <property type="entry name" value="N-(1-d-carboxylethyl)-l-norvaline Dehydrogenase, domain 2"/>
    <property type="match status" value="1"/>
</dbReference>
<dbReference type="PANTHER" id="PTHR43765">
    <property type="entry name" value="2-DEHYDROPANTOATE 2-REDUCTASE-RELATED"/>
    <property type="match status" value="1"/>
</dbReference>
<protein>
    <recommendedName>
        <fullName evidence="4 10">2-dehydropantoate 2-reductase</fullName>
        <ecNumber evidence="3 10">1.1.1.169</ecNumber>
    </recommendedName>
    <alternativeName>
        <fullName evidence="8 10">Ketopantoate reductase</fullName>
    </alternativeName>
</protein>
<keyword evidence="7 10" id="KW-0560">Oxidoreductase</keyword>
<evidence type="ECO:0000259" key="11">
    <source>
        <dbReference type="Pfam" id="PF02558"/>
    </source>
</evidence>
<keyword evidence="6 10" id="KW-0521">NADP</keyword>
<dbReference type="GO" id="GO:0015940">
    <property type="term" value="P:pantothenate biosynthetic process"/>
    <property type="evidence" value="ECO:0007669"/>
    <property type="project" value="UniProtKB-UniPathway"/>
</dbReference>
<dbReference type="GO" id="GO:0008677">
    <property type="term" value="F:2-dehydropantoate 2-reductase activity"/>
    <property type="evidence" value="ECO:0007669"/>
    <property type="project" value="UniProtKB-EC"/>
</dbReference>
<dbReference type="GO" id="GO:0005737">
    <property type="term" value="C:cytoplasm"/>
    <property type="evidence" value="ECO:0007669"/>
    <property type="project" value="TreeGrafter"/>
</dbReference>
<name>A0A291BB71_9GAMM</name>
<evidence type="ECO:0000256" key="6">
    <source>
        <dbReference type="ARBA" id="ARBA00022857"/>
    </source>
</evidence>
<dbReference type="SUPFAM" id="SSF51735">
    <property type="entry name" value="NAD(P)-binding Rossmann-fold domains"/>
    <property type="match status" value="1"/>
</dbReference>
<organism evidence="13 14">
    <name type="scientific">Candidatus Enterovibrio altilux</name>
    <dbReference type="NCBI Taxonomy" id="1927128"/>
    <lineage>
        <taxon>Bacteria</taxon>
        <taxon>Pseudomonadati</taxon>
        <taxon>Pseudomonadota</taxon>
        <taxon>Gammaproteobacteria</taxon>
        <taxon>Vibrionales</taxon>
        <taxon>Vibrionaceae</taxon>
        <taxon>Enterovibrio</taxon>
    </lineage>
</organism>
<sequence>MHFTCVGAGAIGTLWALKLHAIGHHVHFWTRAKQSSVMCSFEFQSKYIFPANNTRILAESDCILVCVKAFHVTTALNNFLPYLHTSPLVILMHNGMGTAKDALRKLGDIPLLLATTSQGSLLISKNTIRHTGIGETRLGGINASGKQCGFMANIFNDALAPCTWDTNIERALWHKLAISCMINPLTGILQIQNGELVLPQYRDQLRQLANEVANVMRAKNIEIDSEIVLYHALFVAVATATNYSSMNRDIFFKRSSEIGFITGYLIRCAASFGIALPENQSLYNTIKHLEQSY</sequence>
<dbReference type="InterPro" id="IPR013332">
    <property type="entry name" value="KPR_N"/>
</dbReference>
<keyword evidence="5 10" id="KW-0566">Pantothenate biosynthesis</keyword>
<feature type="domain" description="Ketopantoate reductase C-terminal" evidence="12">
    <location>
        <begin position="167"/>
        <end position="290"/>
    </location>
</feature>
<gene>
    <name evidence="13" type="ORF">BTN50_1831</name>
</gene>
<comment type="pathway">
    <text evidence="1 10">Cofactor biosynthesis; (R)-pantothenate biosynthesis; (R)-pantoate from 3-methyl-2-oxobutanoate: step 2/2.</text>
</comment>
<evidence type="ECO:0000256" key="3">
    <source>
        <dbReference type="ARBA" id="ARBA00013014"/>
    </source>
</evidence>
<dbReference type="UniPathway" id="UPA00028">
    <property type="reaction ID" value="UER00004"/>
</dbReference>
<dbReference type="InterPro" id="IPR036291">
    <property type="entry name" value="NAD(P)-bd_dom_sf"/>
</dbReference>
<dbReference type="Pfam" id="PF02558">
    <property type="entry name" value="ApbA"/>
    <property type="match status" value="1"/>
</dbReference>